<dbReference type="RefSeq" id="WP_149782479.1">
    <property type="nucleotide sequence ID" value="NZ_FMZP01000027.1"/>
</dbReference>
<keyword evidence="1" id="KW-0472">Membrane</keyword>
<dbReference type="EMBL" id="FMZP01000027">
    <property type="protein sequence ID" value="SDD50972.1"/>
    <property type="molecule type" value="Genomic_DNA"/>
</dbReference>
<accession>A0A1G6VBK0</accession>
<reference evidence="3 4" key="1">
    <citation type="submission" date="2016-10" db="EMBL/GenBank/DDBJ databases">
        <authorList>
            <person name="Varghese N."/>
            <person name="Submissions S."/>
        </authorList>
    </citation>
    <scope>NUCLEOTIDE SEQUENCE [LARGE SCALE GENOMIC DNA]</scope>
    <source>
        <strain evidence="3 4">CDM_1</strain>
    </source>
</reference>
<protein>
    <recommendedName>
        <fullName evidence="2">DUF8131 domain-containing protein</fullName>
    </recommendedName>
</protein>
<feature type="transmembrane region" description="Helical" evidence="1">
    <location>
        <begin position="33"/>
        <end position="51"/>
    </location>
</feature>
<dbReference type="InterPro" id="IPR058444">
    <property type="entry name" value="DUF8131"/>
</dbReference>
<evidence type="ECO:0000313" key="3">
    <source>
        <dbReference type="EMBL" id="SDD50972.1"/>
    </source>
</evidence>
<keyword evidence="1" id="KW-1133">Transmembrane helix</keyword>
<name>A0A1G6VBK0_9EURY</name>
<evidence type="ECO:0000313" key="4">
    <source>
        <dbReference type="Proteomes" id="UP000324021"/>
    </source>
</evidence>
<feature type="transmembrane region" description="Helical" evidence="1">
    <location>
        <begin position="6"/>
        <end position="26"/>
    </location>
</feature>
<keyword evidence="1" id="KW-0812">Transmembrane</keyword>
<dbReference type="Proteomes" id="UP000324021">
    <property type="component" value="Unassembled WGS sequence"/>
</dbReference>
<evidence type="ECO:0000259" key="2">
    <source>
        <dbReference type="Pfam" id="PF26452"/>
    </source>
</evidence>
<feature type="domain" description="DUF8131" evidence="2">
    <location>
        <begin position="3"/>
        <end position="63"/>
    </location>
</feature>
<gene>
    <name evidence="3" type="ORF">SAMN05192552_102727</name>
</gene>
<dbReference type="Pfam" id="PF26452">
    <property type="entry name" value="DUF8131"/>
    <property type="match status" value="1"/>
</dbReference>
<dbReference type="AlphaFoldDB" id="A0A1G6VBK0"/>
<organism evidence="3 4">
    <name type="scientific">Natrinema hispanicum</name>
    <dbReference type="NCBI Taxonomy" id="392421"/>
    <lineage>
        <taxon>Archaea</taxon>
        <taxon>Methanobacteriati</taxon>
        <taxon>Methanobacteriota</taxon>
        <taxon>Stenosarchaea group</taxon>
        <taxon>Halobacteria</taxon>
        <taxon>Halobacteriales</taxon>
        <taxon>Natrialbaceae</taxon>
        <taxon>Natrinema</taxon>
    </lineage>
</organism>
<sequence length="67" mass="6767">MFETLTPRTAVAVGLLAVIPTIVFGLTRSGLGGLIATVNVALIFAALYVAMSPLEGPARTAAHDASA</sequence>
<proteinExistence type="predicted"/>
<evidence type="ECO:0000256" key="1">
    <source>
        <dbReference type="SAM" id="Phobius"/>
    </source>
</evidence>